<keyword evidence="2" id="KW-0328">Glycosyltransferase</keyword>
<dbReference type="SUPFAM" id="SSF53448">
    <property type="entry name" value="Nucleotide-diphospho-sugar transferases"/>
    <property type="match status" value="1"/>
</dbReference>
<dbReference type="Proteomes" id="UP000309340">
    <property type="component" value="Unassembled WGS sequence"/>
</dbReference>
<dbReference type="PANTHER" id="PTHR43867:SF2">
    <property type="entry name" value="CELLULOSE SYNTHASE CATALYTIC SUBUNIT A [UDP-FORMING]"/>
    <property type="match status" value="1"/>
</dbReference>
<dbReference type="PANTHER" id="PTHR43867">
    <property type="entry name" value="CELLULOSE SYNTHASE CATALYTIC SUBUNIT A [UDP-FORMING]"/>
    <property type="match status" value="1"/>
</dbReference>
<evidence type="ECO:0000256" key="7">
    <source>
        <dbReference type="SAM" id="MobiDB-lite"/>
    </source>
</evidence>
<evidence type="ECO:0000259" key="8">
    <source>
        <dbReference type="Pfam" id="PF13632"/>
    </source>
</evidence>
<evidence type="ECO:0000256" key="1">
    <source>
        <dbReference type="ARBA" id="ARBA00004141"/>
    </source>
</evidence>
<keyword evidence="5" id="KW-1133">Transmembrane helix</keyword>
<proteinExistence type="predicted"/>
<evidence type="ECO:0000256" key="6">
    <source>
        <dbReference type="ARBA" id="ARBA00023136"/>
    </source>
</evidence>
<feature type="domain" description="Glycosyltransferase 2-like" evidence="8">
    <location>
        <begin position="260"/>
        <end position="359"/>
    </location>
</feature>
<feature type="region of interest" description="Disordered" evidence="7">
    <location>
        <begin position="176"/>
        <end position="195"/>
    </location>
</feature>
<dbReference type="Pfam" id="PF13632">
    <property type="entry name" value="Glyco_trans_2_3"/>
    <property type="match status" value="1"/>
</dbReference>
<keyword evidence="10" id="KW-1185">Reference proteome</keyword>
<comment type="subcellular location">
    <subcellularLocation>
        <location evidence="1">Membrane</location>
        <topology evidence="1">Multi-pass membrane protein</topology>
    </subcellularLocation>
</comment>
<comment type="caution">
    <text evidence="9">The sequence shown here is derived from an EMBL/GenBank/DDBJ whole genome shotgun (WGS) entry which is preliminary data.</text>
</comment>
<protein>
    <recommendedName>
        <fullName evidence="8">Glycosyltransferase 2-like domain-containing protein</fullName>
    </recommendedName>
</protein>
<dbReference type="InterPro" id="IPR001173">
    <property type="entry name" value="Glyco_trans_2-like"/>
</dbReference>
<dbReference type="EMBL" id="NAJQ01000976">
    <property type="protein sequence ID" value="TKA63188.1"/>
    <property type="molecule type" value="Genomic_DNA"/>
</dbReference>
<dbReference type="InterPro" id="IPR029044">
    <property type="entry name" value="Nucleotide-diphossugar_trans"/>
</dbReference>
<evidence type="ECO:0000313" key="10">
    <source>
        <dbReference type="Proteomes" id="UP000309340"/>
    </source>
</evidence>
<keyword evidence="6" id="KW-0472">Membrane</keyword>
<evidence type="ECO:0000256" key="2">
    <source>
        <dbReference type="ARBA" id="ARBA00022676"/>
    </source>
</evidence>
<dbReference type="Gene3D" id="3.90.550.10">
    <property type="entry name" value="Spore Coat Polysaccharide Biosynthesis Protein SpsA, Chain A"/>
    <property type="match status" value="2"/>
</dbReference>
<evidence type="ECO:0000256" key="4">
    <source>
        <dbReference type="ARBA" id="ARBA00022692"/>
    </source>
</evidence>
<accession>A0A4U0WKW4</accession>
<dbReference type="GO" id="GO:0016757">
    <property type="term" value="F:glycosyltransferase activity"/>
    <property type="evidence" value="ECO:0007669"/>
    <property type="project" value="UniProtKB-KW"/>
</dbReference>
<dbReference type="STRING" id="329884.A0A4U0WKW4"/>
<evidence type="ECO:0000313" key="9">
    <source>
        <dbReference type="EMBL" id="TKA63188.1"/>
    </source>
</evidence>
<gene>
    <name evidence="9" type="ORF">B0A55_10204</name>
</gene>
<reference evidence="9 10" key="1">
    <citation type="submission" date="2017-03" db="EMBL/GenBank/DDBJ databases">
        <title>Genomes of endolithic fungi from Antarctica.</title>
        <authorList>
            <person name="Coleine C."/>
            <person name="Masonjones S."/>
            <person name="Stajich J.E."/>
        </authorList>
    </citation>
    <scope>NUCLEOTIDE SEQUENCE [LARGE SCALE GENOMIC DNA]</scope>
    <source>
        <strain evidence="9 10">CCFEE 5184</strain>
    </source>
</reference>
<keyword evidence="3" id="KW-0808">Transferase</keyword>
<evidence type="ECO:0000256" key="5">
    <source>
        <dbReference type="ARBA" id="ARBA00022989"/>
    </source>
</evidence>
<organism evidence="9 10">
    <name type="scientific">Friedmanniomyces simplex</name>
    <dbReference type="NCBI Taxonomy" id="329884"/>
    <lineage>
        <taxon>Eukaryota</taxon>
        <taxon>Fungi</taxon>
        <taxon>Dikarya</taxon>
        <taxon>Ascomycota</taxon>
        <taxon>Pezizomycotina</taxon>
        <taxon>Dothideomycetes</taxon>
        <taxon>Dothideomycetidae</taxon>
        <taxon>Mycosphaerellales</taxon>
        <taxon>Teratosphaeriaceae</taxon>
        <taxon>Friedmanniomyces</taxon>
    </lineage>
</organism>
<sequence length="588" mass="66260">MLAYFGFRLYTLIYAQAYVYHGGKLGLAWVFLLLEIATLLTNGLPYGLRALAWHRPNRPHLRLEGDDVPTVDVLITSCGEDIDVILDTVLAACSTDCPVDRFRIFLCDDGRSEEVCNRISAPREKYPNVYYVSRPKPEIPDYKAGNLNNGLHHSRALPRIQAPSPQPPARVYSAKLARNDTPSSSESTSVSGDEIKEKELDHEWNSSAEVPGHEPSEFVAGLDADMTFYDTPTNDPLTQNMLQFAGLTESVNDSLGHADCLGSGYVMRRVTVEAIGGFPIESLSEDVCCSAKLLGAGWKTVFVQEFLQYGSVPASYYAHVKQRTRWSIGHIQTALLFRFRTSSKFAKHLDLRQKLTGITFDLRQFMQIPTAFNYAFIPLSLYAGYPLVIWNTEFQLSIMGWVAAIGNGEYDVRISSYDSELEQWLGPYILNSFVRPFILPKRFGGQAAGFKSTGSIADNLAERDRNNRASVWRRMYDILWHQRGLFHVIFKFVCLGGVALTCVRPVHPDIPSAYTLSQRTYGNQMIYLITRIGWPPAVWLQFLHASLVPPLYALFPPRVPPRDEVLIADPKTSIKYPRPEVMRLKRSA</sequence>
<name>A0A4U0WKW4_9PEZI</name>
<dbReference type="InterPro" id="IPR050321">
    <property type="entry name" value="Glycosyltr_2/OpgH_subfam"/>
</dbReference>
<evidence type="ECO:0000256" key="3">
    <source>
        <dbReference type="ARBA" id="ARBA00022679"/>
    </source>
</evidence>
<dbReference type="GO" id="GO:0016020">
    <property type="term" value="C:membrane"/>
    <property type="evidence" value="ECO:0007669"/>
    <property type="project" value="UniProtKB-SubCell"/>
</dbReference>
<keyword evidence="4" id="KW-0812">Transmembrane</keyword>
<dbReference type="AlphaFoldDB" id="A0A4U0WKW4"/>
<dbReference type="OrthoDB" id="72851at2759"/>